<keyword evidence="2" id="KW-0645">Protease</keyword>
<evidence type="ECO:0000256" key="4">
    <source>
        <dbReference type="ARBA" id="ARBA00022807"/>
    </source>
</evidence>
<dbReference type="PIRSF" id="PIRSF019015">
    <property type="entry name" value="P60_peptidase_YkfC"/>
    <property type="match status" value="1"/>
</dbReference>
<evidence type="ECO:0000256" key="5">
    <source>
        <dbReference type="SAM" id="SignalP"/>
    </source>
</evidence>
<comment type="caution">
    <text evidence="7">The sequence shown here is derived from an EMBL/GenBank/DDBJ whole genome shotgun (WGS) entry which is preliminary data.</text>
</comment>
<evidence type="ECO:0000256" key="3">
    <source>
        <dbReference type="ARBA" id="ARBA00022801"/>
    </source>
</evidence>
<protein>
    <submittedName>
        <fullName evidence="7">SH3 domain-containing protein</fullName>
    </submittedName>
</protein>
<keyword evidence="3" id="KW-0378">Hydrolase</keyword>
<dbReference type="SUPFAM" id="SSF54001">
    <property type="entry name" value="Cysteine proteinases"/>
    <property type="match status" value="1"/>
</dbReference>
<evidence type="ECO:0000313" key="8">
    <source>
        <dbReference type="Proteomes" id="UP001429984"/>
    </source>
</evidence>
<keyword evidence="4" id="KW-0788">Thiol protease</keyword>
<evidence type="ECO:0000313" key="7">
    <source>
        <dbReference type="EMBL" id="MBF6025020.1"/>
    </source>
</evidence>
<dbReference type="RefSeq" id="WP_194931632.1">
    <property type="nucleotide sequence ID" value="NZ_JADLZT010000007.1"/>
</dbReference>
<evidence type="ECO:0000256" key="1">
    <source>
        <dbReference type="ARBA" id="ARBA00007074"/>
    </source>
</evidence>
<gene>
    <name evidence="7" type="ORF">IU514_13395</name>
</gene>
<dbReference type="InterPro" id="IPR038765">
    <property type="entry name" value="Papain-like_cys_pep_sf"/>
</dbReference>
<dbReference type="PANTHER" id="PTHR47053:SF1">
    <property type="entry name" value="MUREIN DD-ENDOPEPTIDASE MEPH-RELATED"/>
    <property type="match status" value="1"/>
</dbReference>
<keyword evidence="5" id="KW-0732">Signal</keyword>
<dbReference type="PANTHER" id="PTHR47053">
    <property type="entry name" value="MUREIN DD-ENDOPEPTIDASE MEPH-RELATED"/>
    <property type="match status" value="1"/>
</dbReference>
<comment type="similarity">
    <text evidence="1">Belongs to the peptidase C40 family.</text>
</comment>
<feature type="chain" id="PRO_5046187482" evidence="5">
    <location>
        <begin position="22"/>
        <end position="467"/>
    </location>
</feature>
<evidence type="ECO:0000256" key="2">
    <source>
        <dbReference type="ARBA" id="ARBA00022670"/>
    </source>
</evidence>
<name>A0ABS0BD20_9GAMM</name>
<reference evidence="7 8" key="1">
    <citation type="submission" date="2020-11" db="EMBL/GenBank/DDBJ databases">
        <title>Draft Genome Sequence and Secondary Metabolite Biosynthetic Potential of the Lysobacter niastensis Type strain DSM 18481.</title>
        <authorList>
            <person name="Turrini P."/>
            <person name="Artuso I."/>
            <person name="Tescari M."/>
            <person name="Lugli G.A."/>
            <person name="Frangipani E."/>
            <person name="Ventura M."/>
            <person name="Visca P."/>
        </authorList>
    </citation>
    <scope>NUCLEOTIDE SEQUENCE [LARGE SCALE GENOMIC DNA]</scope>
    <source>
        <strain evidence="7 8">DSM 18481</strain>
    </source>
</reference>
<feature type="signal peptide" evidence="5">
    <location>
        <begin position="1"/>
        <end position="21"/>
    </location>
</feature>
<dbReference type="InterPro" id="IPR039439">
    <property type="entry name" value="SH3b1_dom"/>
</dbReference>
<sequence length="467" mass="51701">MRLLVPVTAALLFVALQPLQAREAPAHPSNIPASGIIGVDDAMLDPAFWVRRLPDADRVVLDRDAIAAQNERLRRQDRSIHDLDALPATLERKRVAGWIEGLSKRPSKPLYDEQGKPVPAATLDDIVAGINLGAIPAQQSTRHGLVVHRADLRTFPTRLRVFSSSGDHDIDRFQESGLFPGDAVVIAHESRDGQWWFVVSSRYAAWVEKRHVAEGTAEQVAGYARKAPYRIVTGATAHTLYTPEEPGVSEVQLDMGVRVPVLADWPADKPVNGQHPYTSHVIELPVRNADGSLRFAPALLPRREASADQYLDLSQRHLIEQGFRFLGERYGWGHSYNGRDCSGFVSEVYRSMGVELPRNTSDQAVSPALNRIALGEHDSRERRQAVARELQVGDLVYIPGHVMMVIGQVDGAPYVIHDTTGLSYLGRDGRMARAKTNGVTVSPLLPLMFNATQTYIDRATNIQRIRP</sequence>
<dbReference type="Gene3D" id="3.90.1720.10">
    <property type="entry name" value="endopeptidase domain like (from Nostoc punctiforme)"/>
    <property type="match status" value="1"/>
</dbReference>
<proteinExistence type="inferred from homology"/>
<keyword evidence="8" id="KW-1185">Reference proteome</keyword>
<dbReference type="PROSITE" id="PS51935">
    <property type="entry name" value="NLPC_P60"/>
    <property type="match status" value="1"/>
</dbReference>
<dbReference type="InterPro" id="IPR000064">
    <property type="entry name" value="NLP_P60_dom"/>
</dbReference>
<feature type="domain" description="NlpC/P60" evidence="6">
    <location>
        <begin position="312"/>
        <end position="466"/>
    </location>
</feature>
<dbReference type="EMBL" id="JADLZT010000007">
    <property type="protein sequence ID" value="MBF6025020.1"/>
    <property type="molecule type" value="Genomic_DNA"/>
</dbReference>
<dbReference type="InterPro" id="IPR027017">
    <property type="entry name" value="P60_peptidase_YkfC"/>
</dbReference>
<dbReference type="Pfam" id="PF12913">
    <property type="entry name" value="SH3_6"/>
    <property type="match status" value="1"/>
</dbReference>
<organism evidence="7 8">
    <name type="scientific">Lysobacter niastensis</name>
    <dbReference type="NCBI Taxonomy" id="380629"/>
    <lineage>
        <taxon>Bacteria</taxon>
        <taxon>Pseudomonadati</taxon>
        <taxon>Pseudomonadota</taxon>
        <taxon>Gammaproteobacteria</taxon>
        <taxon>Lysobacterales</taxon>
        <taxon>Lysobacteraceae</taxon>
        <taxon>Lysobacter</taxon>
    </lineage>
</organism>
<dbReference type="InterPro" id="IPR051202">
    <property type="entry name" value="Peptidase_C40"/>
</dbReference>
<accession>A0ABS0BD20</accession>
<dbReference type="Pfam" id="PF00877">
    <property type="entry name" value="NLPC_P60"/>
    <property type="match status" value="1"/>
</dbReference>
<evidence type="ECO:0000259" key="6">
    <source>
        <dbReference type="PROSITE" id="PS51935"/>
    </source>
</evidence>
<dbReference type="Proteomes" id="UP001429984">
    <property type="component" value="Unassembled WGS sequence"/>
</dbReference>